<feature type="transmembrane region" description="Helical" evidence="5">
    <location>
        <begin position="217"/>
        <end position="239"/>
    </location>
</feature>
<dbReference type="RefSeq" id="WP_011819845.1">
    <property type="nucleotide sequence ID" value="NC_008817.1"/>
</dbReference>
<keyword evidence="5" id="KW-1003">Cell membrane</keyword>
<dbReference type="EMBL" id="CP000552">
    <property type="protein sequence ID" value="ABM71737.1"/>
    <property type="molecule type" value="Genomic_DNA"/>
</dbReference>
<dbReference type="InterPro" id="IPR019820">
    <property type="entry name" value="Sec-indep_translocase_CS"/>
</dbReference>
<evidence type="ECO:0000256" key="2">
    <source>
        <dbReference type="ARBA" id="ARBA00022692"/>
    </source>
</evidence>
<dbReference type="STRING" id="167542.P9515_05281"/>
<dbReference type="GO" id="GO:0009977">
    <property type="term" value="F:proton motive force dependent protein transmembrane transporter activity"/>
    <property type="evidence" value="ECO:0007669"/>
    <property type="project" value="TreeGrafter"/>
</dbReference>
<dbReference type="GeneID" id="60201097"/>
<dbReference type="GO" id="GO:0065002">
    <property type="term" value="P:intracellular protein transmembrane transport"/>
    <property type="evidence" value="ECO:0007669"/>
    <property type="project" value="TreeGrafter"/>
</dbReference>
<comment type="similarity">
    <text evidence="5">Belongs to the TatC family.</text>
</comment>
<comment type="function">
    <text evidence="5">Part of the twin-arginine translocation (Tat) system that transports large folded proteins containing a characteristic twin-arginine motif in their signal peptide across membranes.</text>
</comment>
<feature type="transmembrane region" description="Helical" evidence="5">
    <location>
        <begin position="193"/>
        <end position="211"/>
    </location>
</feature>
<dbReference type="GO" id="GO:0043953">
    <property type="term" value="P:protein transport by the Tat complex"/>
    <property type="evidence" value="ECO:0007669"/>
    <property type="project" value="UniProtKB-UniRule"/>
</dbReference>
<dbReference type="GO" id="GO:0033281">
    <property type="term" value="C:TAT protein transport complex"/>
    <property type="evidence" value="ECO:0007669"/>
    <property type="project" value="UniProtKB-UniRule"/>
</dbReference>
<evidence type="ECO:0000313" key="6">
    <source>
        <dbReference type="EMBL" id="ABM71737.1"/>
    </source>
</evidence>
<gene>
    <name evidence="5 6" type="primary">tatC</name>
    <name evidence="6" type="ordered locus">P9515_05281</name>
</gene>
<comment type="subcellular location">
    <subcellularLocation>
        <location evidence="5">Cell inner membrane</location>
        <topology evidence="5">Multi-pass membrane protein</topology>
    </subcellularLocation>
    <subcellularLocation>
        <location evidence="1">Membrane</location>
        <topology evidence="1">Multi-pass membrane protein</topology>
    </subcellularLocation>
</comment>
<dbReference type="Pfam" id="PF00902">
    <property type="entry name" value="TatC"/>
    <property type="match status" value="1"/>
</dbReference>
<keyword evidence="2 5" id="KW-0812">Transmembrane</keyword>
<comment type="subunit">
    <text evidence="5">Forms a complex with TatA.</text>
</comment>
<feature type="transmembrane region" description="Helical" evidence="5">
    <location>
        <begin position="109"/>
        <end position="132"/>
    </location>
</feature>
<evidence type="ECO:0000256" key="1">
    <source>
        <dbReference type="ARBA" id="ARBA00004141"/>
    </source>
</evidence>
<name>A2BVC6_PROM5</name>
<keyword evidence="5" id="KW-0653">Protein transport</keyword>
<dbReference type="NCBIfam" id="TIGR00945">
    <property type="entry name" value="tatC"/>
    <property type="match status" value="1"/>
</dbReference>
<feature type="transmembrane region" description="Helical" evidence="5">
    <location>
        <begin position="70"/>
        <end position="97"/>
    </location>
</feature>
<keyword evidence="5" id="KW-0813">Transport</keyword>
<keyword evidence="5" id="KW-0811">Translocation</keyword>
<keyword evidence="5" id="KW-0997">Cell inner membrane</keyword>
<keyword evidence="3 5" id="KW-1133">Transmembrane helix</keyword>
<dbReference type="KEGG" id="pmc:P9515_05281"/>
<dbReference type="HAMAP" id="MF_00902">
    <property type="entry name" value="TatC"/>
    <property type="match status" value="1"/>
</dbReference>
<dbReference type="InterPro" id="IPR002033">
    <property type="entry name" value="TatC"/>
</dbReference>
<accession>A2BVC6</accession>
<dbReference type="AlphaFoldDB" id="A2BVC6"/>
<proteinExistence type="inferred from homology"/>
<dbReference type="HOGENOM" id="CLU_031942_3_0_3"/>
<feature type="transmembrane region" description="Helical" evidence="5">
    <location>
        <begin position="32"/>
        <end position="50"/>
    </location>
</feature>
<dbReference type="PANTHER" id="PTHR30371">
    <property type="entry name" value="SEC-INDEPENDENT PROTEIN TRANSLOCASE PROTEIN TATC"/>
    <property type="match status" value="1"/>
</dbReference>
<sequence>MKRKEDIKNNKYDSMSFTDHLDELRQRLLNSIYSILISIFFSFLIIKPLISFLEIPASDIHLLQLAPGEFLFVAIKVAGYSGIIVSIPYIFYQVILFISPGLSKKEKNLILPAVFGSGLLFFLGLLFSWWILVPAAINFFINFGADIVEPTWSIERYFDFVLLLMSSTAIAFQLPVLQFILGSLGIITTAKMLSNWKIVVISSAILSAVITPSTDPLTMSLLSISIIFLFFVGAGLTYISENLKSKTLSSSH</sequence>
<keyword evidence="4 5" id="KW-0472">Membrane</keyword>
<protein>
    <recommendedName>
        <fullName evidence="5">Sec-independent protein translocase protein TatC</fullName>
    </recommendedName>
</protein>
<dbReference type="PRINTS" id="PR01840">
    <property type="entry name" value="TATCFAMILY"/>
</dbReference>
<dbReference type="OrthoDB" id="9777044at2"/>
<evidence type="ECO:0000256" key="5">
    <source>
        <dbReference type="HAMAP-Rule" id="MF_00902"/>
    </source>
</evidence>
<dbReference type="PANTHER" id="PTHR30371:SF0">
    <property type="entry name" value="SEC-INDEPENDENT PROTEIN TRANSLOCASE PROTEIN TATC, CHLOROPLASTIC-RELATED"/>
    <property type="match status" value="1"/>
</dbReference>
<evidence type="ECO:0000256" key="3">
    <source>
        <dbReference type="ARBA" id="ARBA00022989"/>
    </source>
</evidence>
<reference evidence="6 7" key="1">
    <citation type="journal article" date="2007" name="PLoS Genet.">
        <title>Patterns and implications of gene gain and loss in the evolution of Prochlorococcus.</title>
        <authorList>
            <person name="Kettler G.C."/>
            <person name="Martiny A.C."/>
            <person name="Huang K."/>
            <person name="Zucker J."/>
            <person name="Coleman M.L."/>
            <person name="Rodrigue S."/>
            <person name="Chen F."/>
            <person name="Lapidus A."/>
            <person name="Ferriera S."/>
            <person name="Johnson J."/>
            <person name="Steglich C."/>
            <person name="Church G.M."/>
            <person name="Richardson P."/>
            <person name="Chisholm S.W."/>
        </authorList>
    </citation>
    <scope>NUCLEOTIDE SEQUENCE [LARGE SCALE GENOMIC DNA]</scope>
    <source>
        <strain evidence="6 7">MIT 9515</strain>
    </source>
</reference>
<feature type="transmembrane region" description="Helical" evidence="5">
    <location>
        <begin position="160"/>
        <end position="181"/>
    </location>
</feature>
<dbReference type="eggNOG" id="COG0805">
    <property type="taxonomic scope" value="Bacteria"/>
</dbReference>
<organism evidence="6 7">
    <name type="scientific">Prochlorococcus marinus (strain MIT 9515)</name>
    <dbReference type="NCBI Taxonomy" id="167542"/>
    <lineage>
        <taxon>Bacteria</taxon>
        <taxon>Bacillati</taxon>
        <taxon>Cyanobacteriota</taxon>
        <taxon>Cyanophyceae</taxon>
        <taxon>Synechococcales</taxon>
        <taxon>Prochlorococcaceae</taxon>
        <taxon>Prochlorococcus</taxon>
    </lineage>
</organism>
<dbReference type="PROSITE" id="PS01218">
    <property type="entry name" value="TATC"/>
    <property type="match status" value="1"/>
</dbReference>
<evidence type="ECO:0000256" key="4">
    <source>
        <dbReference type="ARBA" id="ARBA00023136"/>
    </source>
</evidence>
<evidence type="ECO:0000313" key="7">
    <source>
        <dbReference type="Proteomes" id="UP000001589"/>
    </source>
</evidence>
<dbReference type="Proteomes" id="UP000001589">
    <property type="component" value="Chromosome"/>
</dbReference>